<dbReference type="EMBL" id="JAUEPU010000024">
    <property type="protein sequence ID" value="KAK0493610.1"/>
    <property type="molecule type" value="Genomic_DNA"/>
</dbReference>
<name>A0AA39Q0Y3_9AGAR</name>
<accession>A0AA39Q0Y3</accession>
<gene>
    <name evidence="1" type="ORF">EDD18DRAFT_1333646</name>
</gene>
<evidence type="ECO:0000313" key="1">
    <source>
        <dbReference type="EMBL" id="KAK0493610.1"/>
    </source>
</evidence>
<comment type="caution">
    <text evidence="1">The sequence shown here is derived from an EMBL/GenBank/DDBJ whole genome shotgun (WGS) entry which is preliminary data.</text>
</comment>
<proteinExistence type="predicted"/>
<dbReference type="AlphaFoldDB" id="A0AA39Q0Y3"/>
<protein>
    <submittedName>
        <fullName evidence="1">Uncharacterized protein</fullName>
    </submittedName>
</protein>
<dbReference type="Proteomes" id="UP001175228">
    <property type="component" value="Unassembled WGS sequence"/>
</dbReference>
<evidence type="ECO:0000313" key="2">
    <source>
        <dbReference type="Proteomes" id="UP001175228"/>
    </source>
</evidence>
<reference evidence="1" key="1">
    <citation type="submission" date="2023-06" db="EMBL/GenBank/DDBJ databases">
        <authorList>
            <consortium name="Lawrence Berkeley National Laboratory"/>
            <person name="Ahrendt S."/>
            <person name="Sahu N."/>
            <person name="Indic B."/>
            <person name="Wong-Bajracharya J."/>
            <person name="Merenyi Z."/>
            <person name="Ke H.-M."/>
            <person name="Monk M."/>
            <person name="Kocsube S."/>
            <person name="Drula E."/>
            <person name="Lipzen A."/>
            <person name="Balint B."/>
            <person name="Henrissat B."/>
            <person name="Andreopoulos B."/>
            <person name="Martin F.M."/>
            <person name="Harder C.B."/>
            <person name="Rigling D."/>
            <person name="Ford K.L."/>
            <person name="Foster G.D."/>
            <person name="Pangilinan J."/>
            <person name="Papanicolaou A."/>
            <person name="Barry K."/>
            <person name="LaButti K."/>
            <person name="Viragh M."/>
            <person name="Koriabine M."/>
            <person name="Yan M."/>
            <person name="Riley R."/>
            <person name="Champramary S."/>
            <person name="Plett K.L."/>
            <person name="Tsai I.J."/>
            <person name="Slot J."/>
            <person name="Sipos G."/>
            <person name="Plett J."/>
            <person name="Nagy L.G."/>
            <person name="Grigoriev I.V."/>
        </authorList>
    </citation>
    <scope>NUCLEOTIDE SEQUENCE</scope>
    <source>
        <strain evidence="1">HWK02</strain>
    </source>
</reference>
<keyword evidence="2" id="KW-1185">Reference proteome</keyword>
<sequence>MRFLNNLLKSSQNGLHVFKTRVSMHYMTRENQQRRRLAGDKLSEILNCAWERQCFIISQRKTEPHQTRLQVLLPTLSAFLIASLVADVDNIHFLLQYFVMKMQDCVGAEELQRRIIEARQQYETHLRDHKPTVNRSIILCDLMLQYLNKNAPLRVSREWVDGYAWPVPLPCGFDLRLLRIESRVARARLGGCALPQAAWWSPEDLRALEWRLDTPTIGYVDDEHRRRFFGIGPLVFYLNKMGRPMGRHADSESEGTWLQRVWTLQEMGGDYLIGGRAREGGAGCRGRLMSEELQVVEGGRAHLEGAWKLIKQTLLVYITGEGIPKDEQSPDVLPHLGRHDELVDYAPRPALLAAIHLLPKKHFRGESYYTDILELFGDDVQDRDRAGHIFTYRDLQTAYYSFYLLVALAVYMFRVCQSYPSGTQTIEPYNLPKYILVPVDEYSDPE</sequence>
<organism evidence="1 2">
    <name type="scientific">Armillaria luteobubalina</name>
    <dbReference type="NCBI Taxonomy" id="153913"/>
    <lineage>
        <taxon>Eukaryota</taxon>
        <taxon>Fungi</taxon>
        <taxon>Dikarya</taxon>
        <taxon>Basidiomycota</taxon>
        <taxon>Agaricomycotina</taxon>
        <taxon>Agaricomycetes</taxon>
        <taxon>Agaricomycetidae</taxon>
        <taxon>Agaricales</taxon>
        <taxon>Marasmiineae</taxon>
        <taxon>Physalacriaceae</taxon>
        <taxon>Armillaria</taxon>
    </lineage>
</organism>